<proteinExistence type="inferred from homology"/>
<dbReference type="Pfam" id="PF00106">
    <property type="entry name" value="adh_short"/>
    <property type="match status" value="1"/>
</dbReference>
<dbReference type="Proteomes" id="UP000235786">
    <property type="component" value="Unassembled WGS sequence"/>
</dbReference>
<dbReference type="InterPro" id="IPR036291">
    <property type="entry name" value="NAD(P)-bd_dom_sf"/>
</dbReference>
<dbReference type="EMBL" id="KZ613947">
    <property type="protein sequence ID" value="PMD38932.1"/>
    <property type="molecule type" value="Genomic_DNA"/>
</dbReference>
<dbReference type="OrthoDB" id="191139at2759"/>
<evidence type="ECO:0000256" key="3">
    <source>
        <dbReference type="SAM" id="MobiDB-lite"/>
    </source>
</evidence>
<sequence length="339" mass="37110">MAPITSCYVSSHISPQGPGDARPTAIQVIQDEGLVDKWTGKTVLVTGANDTTGLETARALHLTGARTFLTTRSAEKGAVAVRSIIDSNGGEKAGVEAITMELGDLSSVRNAAKEFMSRSESLNVLVCNAGVLAQEFGRTKDNFEMDFGVNHVGHFALFQELKQCLISSSTDSFNSRVVMVASIGHRMSEIYFDDPNFDHRSWDVISAYGQSKTANIYMANYIDRTYGTQGLHAWSLQPGGIISNLVGKSEEVKQAMISNSEILPWLKTPQQGAATSVWAAIARDLEGKGGRYLESMQEIGEWQGPEEKRVDWTDPGYASHAYDKEKEDKLWAMSEKLIC</sequence>
<dbReference type="GO" id="GO:0016491">
    <property type="term" value="F:oxidoreductase activity"/>
    <property type="evidence" value="ECO:0007669"/>
    <property type="project" value="UniProtKB-KW"/>
</dbReference>
<comment type="similarity">
    <text evidence="1">Belongs to the short-chain dehydrogenases/reductases (SDR) family.</text>
</comment>
<dbReference type="PANTHER" id="PTHR24320">
    <property type="entry name" value="RETINOL DEHYDROGENASE"/>
    <property type="match status" value="1"/>
</dbReference>
<keyword evidence="2" id="KW-0560">Oxidoreductase</keyword>
<evidence type="ECO:0000256" key="2">
    <source>
        <dbReference type="ARBA" id="ARBA00023002"/>
    </source>
</evidence>
<dbReference type="AlphaFoldDB" id="A0A2J6RK86"/>
<protein>
    <submittedName>
        <fullName evidence="4">NAD(P)-binding protein</fullName>
    </submittedName>
</protein>
<evidence type="ECO:0000313" key="5">
    <source>
        <dbReference type="Proteomes" id="UP000235786"/>
    </source>
</evidence>
<evidence type="ECO:0000256" key="1">
    <source>
        <dbReference type="ARBA" id="ARBA00006484"/>
    </source>
</evidence>
<dbReference type="InterPro" id="IPR002347">
    <property type="entry name" value="SDR_fam"/>
</dbReference>
<feature type="region of interest" description="Disordered" evidence="3">
    <location>
        <begin position="1"/>
        <end position="22"/>
    </location>
</feature>
<name>A0A2J6RK86_HYAVF</name>
<gene>
    <name evidence="4" type="ORF">L207DRAFT_555126</name>
</gene>
<reference evidence="4 5" key="1">
    <citation type="submission" date="2016-04" db="EMBL/GenBank/DDBJ databases">
        <title>A degradative enzymes factory behind the ericoid mycorrhizal symbiosis.</title>
        <authorList>
            <consortium name="DOE Joint Genome Institute"/>
            <person name="Martino E."/>
            <person name="Morin E."/>
            <person name="Grelet G."/>
            <person name="Kuo A."/>
            <person name="Kohler A."/>
            <person name="Daghino S."/>
            <person name="Barry K."/>
            <person name="Choi C."/>
            <person name="Cichocki N."/>
            <person name="Clum A."/>
            <person name="Copeland A."/>
            <person name="Hainaut M."/>
            <person name="Haridas S."/>
            <person name="Labutti K."/>
            <person name="Lindquist E."/>
            <person name="Lipzen A."/>
            <person name="Khouja H.-R."/>
            <person name="Murat C."/>
            <person name="Ohm R."/>
            <person name="Olson A."/>
            <person name="Spatafora J."/>
            <person name="Veneault-Fourrey C."/>
            <person name="Henrissat B."/>
            <person name="Grigoriev I."/>
            <person name="Martin F."/>
            <person name="Perotto S."/>
        </authorList>
    </citation>
    <scope>NUCLEOTIDE SEQUENCE [LARGE SCALE GENOMIC DNA]</scope>
    <source>
        <strain evidence="4 5">F</strain>
    </source>
</reference>
<evidence type="ECO:0000313" key="4">
    <source>
        <dbReference type="EMBL" id="PMD38932.1"/>
    </source>
</evidence>
<dbReference type="STRING" id="1149755.A0A2J6RK86"/>
<dbReference type="Gene3D" id="3.40.50.720">
    <property type="entry name" value="NAD(P)-binding Rossmann-like Domain"/>
    <property type="match status" value="1"/>
</dbReference>
<organism evidence="4 5">
    <name type="scientific">Hyaloscypha variabilis (strain UAMH 11265 / GT02V1 / F)</name>
    <name type="common">Meliniomyces variabilis</name>
    <dbReference type="NCBI Taxonomy" id="1149755"/>
    <lineage>
        <taxon>Eukaryota</taxon>
        <taxon>Fungi</taxon>
        <taxon>Dikarya</taxon>
        <taxon>Ascomycota</taxon>
        <taxon>Pezizomycotina</taxon>
        <taxon>Leotiomycetes</taxon>
        <taxon>Helotiales</taxon>
        <taxon>Hyaloscyphaceae</taxon>
        <taxon>Hyaloscypha</taxon>
        <taxon>Hyaloscypha variabilis</taxon>
    </lineage>
</organism>
<dbReference type="SUPFAM" id="SSF51735">
    <property type="entry name" value="NAD(P)-binding Rossmann-fold domains"/>
    <property type="match status" value="1"/>
</dbReference>
<keyword evidence="5" id="KW-1185">Reference proteome</keyword>
<dbReference type="PANTHER" id="PTHR24320:SF272">
    <property type="entry name" value="NAD(P)-BINDING ROSSMANN-FOLD SUPERFAMILY PROTEIN"/>
    <property type="match status" value="1"/>
</dbReference>
<accession>A0A2J6RK86</accession>